<evidence type="ECO:0000313" key="2">
    <source>
        <dbReference type="Proteomes" id="UP001597023"/>
    </source>
</evidence>
<dbReference type="EMBL" id="JBHTEB010000001">
    <property type="protein sequence ID" value="MFD0317904.1"/>
    <property type="molecule type" value="Genomic_DNA"/>
</dbReference>
<evidence type="ECO:0008006" key="3">
    <source>
        <dbReference type="Google" id="ProtNLM"/>
    </source>
</evidence>
<dbReference type="Proteomes" id="UP001597023">
    <property type="component" value="Unassembled WGS sequence"/>
</dbReference>
<dbReference type="RefSeq" id="WP_381614001.1">
    <property type="nucleotide sequence ID" value="NZ_JBHTEB010000001.1"/>
</dbReference>
<accession>A0ABW2WFQ7</accession>
<comment type="caution">
    <text evidence="1">The sequence shown here is derived from an EMBL/GenBank/DDBJ whole genome shotgun (WGS) entry which is preliminary data.</text>
</comment>
<proteinExistence type="predicted"/>
<gene>
    <name evidence="1" type="ORF">ACFQZ6_27555</name>
</gene>
<reference evidence="2" key="1">
    <citation type="journal article" date="2019" name="Int. J. Syst. Evol. Microbiol.">
        <title>The Global Catalogue of Microorganisms (GCM) 10K type strain sequencing project: providing services to taxonomists for standard genome sequencing and annotation.</title>
        <authorList>
            <consortium name="The Broad Institute Genomics Platform"/>
            <consortium name="The Broad Institute Genome Sequencing Center for Infectious Disease"/>
            <person name="Wu L."/>
            <person name="Ma J."/>
        </authorList>
    </citation>
    <scope>NUCLEOTIDE SEQUENCE [LARGE SCALE GENOMIC DNA]</scope>
    <source>
        <strain evidence="2">CGMCC 4.7400</strain>
    </source>
</reference>
<sequence>MSRNSLDAVVNSVCQEKPVVIVHVLSGGYITKEADLQIRAYPLKANTDKRHLWQVICEDSADGLVTYRFQSAMADKKQMAIDPNNPTGTGVLLQDARPLHESGQQADAQRWYIRDLCDGCYVISPLLFPDLVLGPIDKVTDINACFRLVEAVGGVAPLTSCVQFAPPTAPLDPLCARSARGGSGDAQR</sequence>
<dbReference type="Gene3D" id="2.80.10.50">
    <property type="match status" value="1"/>
</dbReference>
<organism evidence="1 2">
    <name type="scientific">Streptomyces flavalbus</name>
    <dbReference type="NCBI Taxonomy" id="2665155"/>
    <lineage>
        <taxon>Bacteria</taxon>
        <taxon>Bacillati</taxon>
        <taxon>Actinomycetota</taxon>
        <taxon>Actinomycetes</taxon>
        <taxon>Kitasatosporales</taxon>
        <taxon>Streptomycetaceae</taxon>
        <taxon>Streptomyces</taxon>
    </lineage>
</organism>
<evidence type="ECO:0000313" key="1">
    <source>
        <dbReference type="EMBL" id="MFD0317904.1"/>
    </source>
</evidence>
<keyword evidence="2" id="KW-1185">Reference proteome</keyword>
<name>A0ABW2WFQ7_9ACTN</name>
<protein>
    <recommendedName>
        <fullName evidence="3">Ricin B lectin domain-containing protein</fullName>
    </recommendedName>
</protein>